<feature type="domain" description="Ig-like" evidence="17">
    <location>
        <begin position="6209"/>
        <end position="6293"/>
    </location>
</feature>
<dbReference type="CDD" id="cd00096">
    <property type="entry name" value="Ig"/>
    <property type="match status" value="2"/>
</dbReference>
<feature type="domain" description="Ig-like" evidence="17">
    <location>
        <begin position="6675"/>
        <end position="6760"/>
    </location>
</feature>
<feature type="domain" description="Ig-like" evidence="17">
    <location>
        <begin position="5930"/>
        <end position="6013"/>
    </location>
</feature>
<feature type="domain" description="Fibronectin type-III" evidence="18">
    <location>
        <begin position="6862"/>
        <end position="6957"/>
    </location>
</feature>
<feature type="region of interest" description="Disordered" evidence="15">
    <location>
        <begin position="5105"/>
        <end position="5155"/>
    </location>
</feature>
<dbReference type="PROSITE" id="PS50835">
    <property type="entry name" value="IG_LIKE"/>
    <property type="match status" value="11"/>
</dbReference>
<feature type="compositionally biased region" description="Acidic residues" evidence="15">
    <location>
        <begin position="851"/>
        <end position="862"/>
    </location>
</feature>
<feature type="domain" description="Ig-like" evidence="17">
    <location>
        <begin position="6386"/>
        <end position="6472"/>
    </location>
</feature>
<feature type="region of interest" description="Disordered" evidence="15">
    <location>
        <begin position="2871"/>
        <end position="2918"/>
    </location>
</feature>
<dbReference type="GO" id="GO:0051239">
    <property type="term" value="P:regulation of multicellular organismal process"/>
    <property type="evidence" value="ECO:0007669"/>
    <property type="project" value="UniProtKB-ARBA"/>
</dbReference>
<dbReference type="GO" id="GO:0030154">
    <property type="term" value="P:cell differentiation"/>
    <property type="evidence" value="ECO:0007669"/>
    <property type="project" value="UniProtKB-ARBA"/>
</dbReference>
<feature type="compositionally biased region" description="Basic and acidic residues" evidence="15">
    <location>
        <begin position="3435"/>
        <end position="3456"/>
    </location>
</feature>
<feature type="compositionally biased region" description="Acidic residues" evidence="15">
    <location>
        <begin position="651"/>
        <end position="661"/>
    </location>
</feature>
<feature type="region of interest" description="Disordered" evidence="15">
    <location>
        <begin position="3755"/>
        <end position="3888"/>
    </location>
</feature>
<gene>
    <name evidence="19" type="primary">LOC108037365</name>
</gene>
<dbReference type="Gene3D" id="2.30.30.40">
    <property type="entry name" value="SH3 Domains"/>
    <property type="match status" value="1"/>
</dbReference>
<feature type="compositionally biased region" description="Basic and acidic residues" evidence="15">
    <location>
        <begin position="3417"/>
        <end position="3427"/>
    </location>
</feature>
<feature type="region of interest" description="Disordered" evidence="15">
    <location>
        <begin position="1147"/>
        <end position="1254"/>
    </location>
</feature>
<feature type="domain" description="Ig-like" evidence="17">
    <location>
        <begin position="6479"/>
        <end position="6565"/>
    </location>
</feature>
<feature type="compositionally biased region" description="Basic and acidic residues" evidence="15">
    <location>
        <begin position="4387"/>
        <end position="4403"/>
    </location>
</feature>
<dbReference type="InterPro" id="IPR013098">
    <property type="entry name" value="Ig_I-set"/>
</dbReference>
<feature type="compositionally biased region" description="Basic and acidic residues" evidence="15">
    <location>
        <begin position="3470"/>
        <end position="3488"/>
    </location>
</feature>
<dbReference type="OrthoDB" id="6612025at2759"/>
<keyword evidence="9" id="KW-1015">Disulfide bond</keyword>
<dbReference type="FunFam" id="2.60.40.10:FF:001238">
    <property type="entry name" value="Sallimus, isoform P"/>
    <property type="match status" value="1"/>
</dbReference>
<feature type="region of interest" description="Disordered" evidence="15">
    <location>
        <begin position="1266"/>
        <end position="1296"/>
    </location>
</feature>
<comment type="subcellular location">
    <subcellularLocation>
        <location evidence="2">Cytoplasm</location>
    </subcellularLocation>
    <subcellularLocation>
        <location evidence="1">Nucleus</location>
    </subcellularLocation>
</comment>
<feature type="compositionally biased region" description="Acidic residues" evidence="15">
    <location>
        <begin position="5385"/>
        <end position="5395"/>
    </location>
</feature>
<dbReference type="FunFam" id="2.60.40.10:FF:001153">
    <property type="entry name" value="Sallimus, isoform P"/>
    <property type="match status" value="1"/>
</dbReference>
<feature type="compositionally biased region" description="Basic and acidic residues" evidence="15">
    <location>
        <begin position="2964"/>
        <end position="2983"/>
    </location>
</feature>
<dbReference type="PANTHER" id="PTHR13817:SF151">
    <property type="entry name" value="TITIN"/>
    <property type="match status" value="1"/>
</dbReference>
<feature type="compositionally biased region" description="Basic and acidic residues" evidence="15">
    <location>
        <begin position="4327"/>
        <end position="4346"/>
    </location>
</feature>
<sequence length="7330" mass="839367">PKKKKIRTRVIKKVKGDKQEVTKIETVEEDDKQPETTVTVEELPFEEEIPEEIQELPEEVRVVETVTEDGKPKKKKIRTRVIKKVKGDKQEVTKIETVEEDDKQPETTVTVEELPFEEEVPEEIQELPEEVRVVETVTEDGKPKKKKIRTRVIKKVKGDKQEVTKIETVEEDDKQPETTVTVEELPFEEEVPEEIQELPEEVRVVETVTEDGKPKKKKIRTRVIKKVKGDKQEVTKIETVEEDDKQPETTVTVEELPFEEDVPEEIQELPEEVRVVETVTEDGKPQKKKVRTRVIKKVKGDKQEVTKIETIEEDDKKPETTVTVEEFPIGEEQPVEIQELPEELRVIETIDEDGTPKQKKIRTRVIKKVKGDKQEVTKIETVEEDDKNPETTVTVQETDLSTPSKIKLKKKVVVQKPEDEVTVFELPERKSVILSEKEDGTPTKTVIKTRIIKKIQGPNMEVTKVQTVEEYEKAPQTKVWVEKFELPFPELPEEKISEAVLLPDEVTESEIVDGKGFPKIIKTKKRVIKKPSLGNTEEITEINIIEEDNTEPIYSISVKNQPSTDSKPDDSKLVELPEHVTELEVVSPDGTKKKKTVKSRAFKKNIDEDLDEVTTVNIIEEENKEPLTTVKIEVVPSDETSITPIPIEELPEETVFTEELDDNKKPKKKTTKTRTFKKSGPEDDEYFQIQTIEEEGQEPYSLIRVVSDENIADIIDISKLEDEKVPKHKQKPHKQKVEKPKADNTEKEHPVYITTFKSVQNEDGETTIQTENKRVSQEEGIVVEEVLSDTELIPEDTTQSHLEITEVNEPTDQYNKEYTITEPEEASADAIQKPPKDKKLKQKKTLGTPIEEVDETVVDEEGTGQLTDKTAKKRKPKKVDGKVEEILTDVKSVETKEKPKKKKVVKSKRDEMDDYIQFLIHQEIPKTVIQGYKRTEMEVPQRARRDSSFKQPAKLTPMKIEKIEFKKPKMIEISSVAEFPQMLKLKAPKQRPQEEKKKKNEASFKNKKLKSWIRFIPYAPYCFPYVVTELETNRETGELSRNVEEAEKVLKLRPRKFKPTKTEKAELEEVDLEALESESGEPFDEDQPKPKYKRPKKLKAETLEESRKLKLGKGKIPQNVEAMEEVSLKPVKIDVKEEELVEKPVKIEEEKVSKIKKTRKADKPDEGLQFEPIEFKDLESTSGFPEESDTSAAEEDSTQKSKKYKRKKKPTPTPETLQFEITPGKPKELDEVPEDDLKLRKRQGEKPDDEKEEVKLKPFYKFEVLESETEDVPTKAPTSGKPAKEQKKKRKLKLKTGQEENTVEIIEVSPEDSDDKIYEVTVTSSEIVQDDSKPNKILKKKVKRMNKKELDDFVTELREEPDQNFYETSMQDFYEVKLTELPSDTEKPKKRRILHEKGDEVEVLEIVETIDASGEEPLYEVIVTSSEAKEEEDSTRPAEKLKTKTRKMKKDELDDYIQQLINAEIPITELEKYEKIDVDGKPKKLKKKKAKLEKPIIDEGETLNVGISEHEPIEKPKAKKLKPKKEIKEEESVETEPVPVYDEFLIKTVDSERTPEQYTEQTEEEILPALDEILADLGESLPILVVEEDVESVSLAPEVIQTRDEKIIKKRKLKTRKGSKHYEIEIIETDAPDDQPNEAEVIVITTEISEDTTDGPALRKPEAPKKSVKKVKKEKLKEFIVNIVEEAPLEHITEISEDITTAPVRESSVEEDIGTFTTTVVEEEMDEPVLPEQKKPEGVLTVPDVKKKKTEKQKKVKISESAPTPTTEDSTILEFTTEVLESDDIPKPDEYSIEVKDIVPKSKKKTPKKPKQESPAEPTSQYTIRIEELTPETITEKIENEEGKEVERVITTRKLKKKQGPKEYLIEVVETYEENKPEADIVIMTTDISPSIDSKPEEQHKIKIVKEKKPKTKSLDNYIQELIDQEIPKEDLEDFEITVLDTSPEVKKPKKIKKQHKKYTDIIDGTPITVHEVEVQEFEFDQEDFKPEEVILQESDRDNTEEAPKDLQISVVEDKPKPKTKKSFKAKIADEEQPKSVIEDISEIVEVVHVTEEDGIPKKVEIKKKKVSRRKGSKEQIFEITETKTSDEPLAEVTIIEVTEEHPEMEVQEVKEKKPIKKSKKLKPEDVKSFVINVLEEFNEPVRFEELKENEEDKPQPEFKDISKVVEVVQVTEEDGTPKQVEIKKKKISRKQGPIEKIFEITETKASDEPLAEVTIVDITDEQLQKEVPEVKEKKPIKKSKKLKPEDVKNYVINVLEEFTEPTRYEEDKPQPFIQDISEAVEVVQVTNDDGVTKAVEIRKKKISRKQGPKEQIFEITETKTSDEPLAEVSIVEVTDEELKEDIPLPKEKKPIKKPKKLKPEDVQSYIVNILEEFNEPQRLEETTEPVIAEITESVETVKITEEDGVTKQVEVKKKKVSRKQGPMEQIFEITQTKTSDEPLAEVTIVEVTDEQPKEDVPNEKKPIKKPKKLKPEEVESYVVNVLEEYSEPQQFEELKLTDEEEPLETKIKTKKPKKSTESPLEETILIEELAPETIIENIVNEKGEDVKQVKTIKKLKKKEGPKEYLIEITETYQENKPEADIEFTTTELPTGDSTDVADDQPANVIKKVKKKKAVKDDLDKYIQQLIEQEITKTPLEEYEPTEMDAKPKQVKKKVKSHHKKIIQDSEGLPVTIHEFDVEEIVPESEDLKIPDTTLQEVEELPSQPDDSSSYIVNISDEFVEPDQAIEKTPEEETKPIKKEKPLKKKKIVEIPAPLEEIEQTVEVVEQPTEEGTVKEETVKKRKVSRRKGSKEHIFEITETTSEDQPVAEVTVVELTSDDVLVSQEKPKPERKIVKKPKQLKKDEVEEYVINIIEEFVQPVPFDTLESEIEEVVEKKPKKSQKPQKTYTVTEEEHTDSKVPTDDEEDLEQPIESVPEKTLDSVEYVFGVKEEIVATEQEQPKPKKITKPKTKKQPALNENQDYLVRVKSEEKLSEEPIPEHEAVVIEDEENKPSEEPAFQVEEIETQTVEKEVTDAEGETTKQTVTKRKIKKQIGPKEEIIEIVETKTGDTPEYEVIVTTEEAETVSDEVPQEETPKKIRKTKKVPKDDLHDYIQKLIEQDIPKTELEKYEKIDIDEPIKMKKKPIKKVKQIEEQPVEDTEERIEEKPLEEIVKVSEVDKDEPKLTFTLKEFIPEQPEEKPLEISVLEETVEIQQVPDEEGKVKEKVVKTKQIKLKKGPKEIVHDIVEVTDKDTNESEITITTTTPEETPDQEQPVIKQKRTKKIKKDEVEDFIKAVIEEEVPKPIEPEGVVGVIEDSTSKPTSEKAKKKPKKEKQPSIEEQKPQDEEVSVKETVPEDSPVSDDLITVQELVPSEDEPEHKIDQVKEAKKPDKKKAPKASIKVHEEQPVEDVVEKPLEVEVKESNVESPDVQEFSVSIKEEEKTAPKPEKKKSSKKLHEDVDQPSEQKYEISIKESVLEPEEEEPLTVKVIESETKVEETKDDTGEIHKQVTTKRKLKRPDGKGEMEIIEVVRDDQPEAEITILEYEPEPVKQDEKPKEPKKKTKKVKKDDIHDYIQKLIDMETPKTELEKYEKMEFETVVKDKPLDNLIDVVEESPSDKSKKEKKTKPKVVQKDEGTVPEQFAEIKVVEEEAPKQPEVPVEVVEVQPVEVQIQEVITEEGKPVQEKTTKRVLKKKAPQEETTFKITTIESEDNDSVTVIVDEEPEVSPVQLIEEQPEQAEEKPKPKPKKTIKKVKKDDLDDYVKKLIEEEIPKVKLEQYEKIEMPTKPGKEDSSEIIPEEEKHETTEPIEIVEDLPKPKKTKTPKPKTIVADEQKPDVPTETTLDTTDTAEITPTQIAQPEDTATAQITPSAQEEKSTQDDTKDTIQKTVKHKKTKPDTQKSVETSELPEVQNYQISIIHEEPVEDEQPQKILEVRVIDEVAEVQESQPIVEEVEEEEEQPVTEEIAEDVTKPKSKKKKVVKKKTDDHDELIRKMLEQEIEKTELEKYEKIDFDVPKKLKPEFATLEPIKIERKEQKPTKVNIVDATDVPKTVKLKPGKRKEKPAEEQTVQLPKFRLKARMVMVEYPPAPLIPKITDIGASKENGELSRNIEEAEEVLKFKPRKTKKIKKIKDDLEKVELEKYEKYVSSEEEPEEKAPYKKPEKAPKPEDKQEEVKLKLGKGKKKPKEEEEPENVTLKKIPQKPQEVEELVEVKSKPKEVIVVEEQPKQPKEGEFIVEPFEPSDFDRPEYVPEELEPIEHPDKPVKPKKPSKTKYQPKEKSKPEPETIISEIVPGVPKEEEESPELEVKFRKPEREAPEETDSEIKLRPVPKSPETEEPVEQAIVKPKAEKPQPEETQIKSDDEGKKPKKPKAKKVQPKEEEIAKPKPEEFEVSVKEEEAPEEKPEEIEKPKEVKVKQKKPKEAPVAEVLVSEEVPQPEEVPEEIPVEYKITTTVLEPEEIPKEHQVRVIDFDERKETTEEVIEEKVVTRKKKPKPQQPEEFEVTLKEPKKEEIQVEEVSVEIALPVEQPEEKPEEFEVELKLTESIPEEPVEQEITVKEKIKKKPVKEVKEDKITVVEEEEKVQPVEETFVEVEKQEEKKKTKKPKSYEFKMTETEAVEKIPADVVEEIPEEIPETVEEKVVEKFDTYKISLKETEAEKVTAVEEQPEEEIPQEVFFKKTPKEPEAVEAEFVITEPKVTEETTVETAIKQKKTKKPKKTVEEAELEIKVVETEAPVPEELVIEAPKAEIVEEKKIIVEEKPEEYSIRVSETEAKPEEPSEAQFTVKKRKPSVTFADEPATEIILKESKPVEEVTEEAQIKTKKPKKKVKDVEAEELKIQITEEIPQEVPIIEEVEEEEVITEVKEEVPVVEEKTYRIGIKETMPEKPAEVIVEEEPVITEPIVEEPQPEIFEEHKVRVIEETPRELVEEVIEEEVKVIRKKKPKPEVKEEPEAQVTVTAPKPVEEVEATTSIAIVPEQPTEEEAADLKITIIEEEAPPQELVQEIEEIVEEPEAPEEKPEDFKFAIKDDKKEPTVEELPEEQVTIQKKKKKAPVAEVVEEPEAEFSIKPKQPVQEVSEEAKIKKKPKKPVAQEEAAAELKVTITEEVPAEPEVQEIIEEIEEVPEEKPTEYKIGVTETQPEAPEEQEVSLPKKKPIAPQVVEEPEAEVTLKPKPEVEEVREEAKIVKKKPKKPVEEEELTVKVEEEVIPEPIVEEEVIEEVKFKKKPKKPEPEDIVDAAVVKLKKPEPVEAEEVVAEVTLKPKAPKEVTEEEFAVDVKLPIEKKVTEETSDQTVQLKKKKKPQKPVEEAADELKLQKPIVEERTVEVEEEEIVEEAVVIRKKPKKPFEPTVEDLEETEFSLSFKKPHTINEGVEEAATVLKKRPVKPTTLDEAAAELSIKRQEEEYEEGDDVEEFVVSQRRKPKPLQITEEDEEAYTVKKLKRRKQVDIPEYADVENVTFRARSTKTKEDVDQEFNIALDSYAEEEISMSGKIKLKKPIKKTFSEAADEARIRIIQDYDDGEEPIIEEIRDDEDTIDEVEEPEEYFVEELPPDEVDFKLKPKKQQKPAYSVQDEEEEQFLIGIRHPKRDSVTYDEDSLTFKKKRKVVQQLFNEDGASLNITREMNVEESENPNVMYSICNYIADNDEAINLVEGEKVIVVGRHSSEWWYVKKSITEEEGWVPAQYLMEPDEYAQYVQNKLHEKIDKLPVFERPGPEDKPIAPRFIEKLQPIHTPDGYTVQFECKVEGNPRPQIAWFRETAIIKPSQDFQMFYDDDNVATLIIREVFPEDAGQFTVVAKNAAGFTSSTTELIVESPLSDHGSDATALSRRSMSRESSLADILEGIPPTFSKKPKAQYVDEDTNVILECRLVAVPEPDIVWTFNGVDIDEEEIKNVRIVTESDMHMYCSVVHITKVKKSQEGTYEVIATNREGEARLPITLKVRTTDKEAPQILEPLRNMVIREGESVVLSTQIVGNPPPKVTWYKDGKPIKNAKSDKDLHTLTLITPKKAEKGEYTVKAVNPLGSVETSANLTIEEATSGNAEPPLFVERFEEQNVPQKGEIHLPAKVSGNPVPEVQWLFNNTPLFPSERIQQVYDGENIELIIKDANPETDSGDYKCIASNPIGKTSHGARVIVEVDEVTFTKKLKKTITIEEVQSLTLECETSHVVTTKWFFNGKELSGMDHRVVVEDGKTHKLVIRNTNLRDSGTYTCKVKKQETQSTVEVLQRKPDFIKVLEDYEVTEKDTAILDVELTTESTEVTWYKDGEKITPENKNVEFIKDGKARRLVIRDATIHDEGQYTCKIEGQECSCELVVIELPPEIVEPLKDVSVTKGENAIFEIELSKGDALVKWFKNGKEIVFDERIQLAIDGKKQSLRIVKAKPEDVGEFSVKVGDQTSKGKLTVEEPLVDFVIRLPDVTLATKTTDAEFTVQLSQPDVEVTWCKKGKPIKPNKKHEVFVEGTVRRLVIHDASDDDAGEISCVAENVTSSTKLCVEELKLPPVITSDKEQTIKVKENDDATFTVKYTGVPTPEAVWTTRKVVIPKSQRTIPAIDEQSATLTIKKVVDDDEGEYTVKLVNPVGEAEASLHLVIMRKPTAPGTPQPLEIMHDSITLYWKAPEDDGKSEIIEYILEYHDVKEEKWTEIRKIKDTTYTISKLKIDTEYVFRSIAVNEVGPSPPSPLSPPIRLVPKVETEAPSVREPLQDVVSELDKEVTLSCVFGGIPEPKVIWKKNGQLLESSSIRYENRVAKYTIEKTTIETEATYTCVATNEKGSVETSCRLKLQQKPVLEVEDKYLTQKLRTGSTLTIPATVRGYPQPTVTWHKETVEQKTTKTVTIETTEITSTYTVKKVTREQSGKYKVTATNESGSTYVECTVQVIDKPSRPQSLEIKDIKKDSIVLEWTPPIDDGGLEINKYTLEKCDIQNQVWMKVSDFDQDIKSYAVQKLSMNAQYMFRVVAANPIGESEPTESDPVTITKKFEKPSPPRGPTTVSGMNDTSFNLAWEPSENDGGSKIVEYIVEIREETETIYRTVGVTLGTVTNIHVEKVVRNKGYLFRIYARNEVGTSEAFETTEKIVVGRKITNDNEVLAPPSPPQNLRAPDVTSRSVTLDWEVPARNGGSEITGYCVEKRSSTSTTWTKVITLDAHQLHYTIDNLKEKCEYWFRVSAENEVGLGAPAVTESISLKTHATVPSPPTAPLEARVLAANAHIFEWGIPESDGGAPLLGYHIAIRDMKKTMWIEVGRVPAGVQKFQIRDLQENHEYMIRIFAKNEIGLSEPLESEEPYKVMTAGHESLPDEPRTEISSCNTSSWLRDHNMDADIHSYARGRLLQRDEYFFRLWADLPKSKKKKGSK</sequence>
<feature type="compositionally biased region" description="Basic and acidic residues" evidence="15">
    <location>
        <begin position="4748"/>
        <end position="4758"/>
    </location>
</feature>
<dbReference type="Pfam" id="PF07679">
    <property type="entry name" value="I-set"/>
    <property type="match status" value="11"/>
</dbReference>
<feature type="region of interest" description="Disordered" evidence="15">
    <location>
        <begin position="3124"/>
        <end position="3143"/>
    </location>
</feature>
<feature type="region of interest" description="Disordered" evidence="15">
    <location>
        <begin position="3523"/>
        <end position="3548"/>
    </location>
</feature>
<evidence type="ECO:0000256" key="11">
    <source>
        <dbReference type="ARBA" id="ARBA00023242"/>
    </source>
</evidence>
<feature type="compositionally biased region" description="Basic residues" evidence="15">
    <location>
        <begin position="1200"/>
        <end position="1210"/>
    </location>
</feature>
<dbReference type="PROSITE" id="PS50853">
    <property type="entry name" value="FN3"/>
    <property type="match status" value="5"/>
</dbReference>
<reference evidence="19" key="1">
    <citation type="submission" date="2025-08" db="UniProtKB">
        <authorList>
            <consortium name="RefSeq"/>
        </authorList>
    </citation>
    <scope>IDENTIFICATION</scope>
</reference>
<feature type="compositionally biased region" description="Basic residues" evidence="15">
    <location>
        <begin position="665"/>
        <end position="677"/>
    </location>
</feature>
<evidence type="ECO:0000256" key="6">
    <source>
        <dbReference type="ARBA" id="ARBA00022737"/>
    </source>
</evidence>
<dbReference type="FunFam" id="2.60.40.10:FF:001138">
    <property type="entry name" value="Sallimus, isoform P"/>
    <property type="match status" value="1"/>
</dbReference>
<evidence type="ECO:0000259" key="18">
    <source>
        <dbReference type="PROSITE" id="PS50853"/>
    </source>
</evidence>
<dbReference type="InterPro" id="IPR050964">
    <property type="entry name" value="Striated_Muscle_Regulatory"/>
</dbReference>
<dbReference type="InterPro" id="IPR003599">
    <property type="entry name" value="Ig_sub"/>
</dbReference>
<dbReference type="SUPFAM" id="SSF50044">
    <property type="entry name" value="SH3-domain"/>
    <property type="match status" value="1"/>
</dbReference>
<feature type="region of interest" description="Disordered" evidence="15">
    <location>
        <begin position="4748"/>
        <end position="4769"/>
    </location>
</feature>
<feature type="region of interest" description="Disordered" evidence="15">
    <location>
        <begin position="787"/>
        <end position="880"/>
    </location>
</feature>
<feature type="region of interest" description="Disordered" evidence="15">
    <location>
        <begin position="1990"/>
        <end position="2014"/>
    </location>
</feature>
<evidence type="ECO:0000256" key="10">
    <source>
        <dbReference type="ARBA" id="ARBA00023179"/>
    </source>
</evidence>
<feature type="region of interest" description="Disordered" evidence="15">
    <location>
        <begin position="3061"/>
        <end position="3084"/>
    </location>
</feature>
<feature type="compositionally biased region" description="Basic and acidic residues" evidence="15">
    <location>
        <begin position="4191"/>
        <end position="4214"/>
    </location>
</feature>
<feature type="region of interest" description="Disordered" evidence="15">
    <location>
        <begin position="5384"/>
        <end position="5409"/>
    </location>
</feature>
<feature type="region of interest" description="Disordered" evidence="15">
    <location>
        <begin position="2448"/>
        <end position="2468"/>
    </location>
</feature>
<feature type="non-terminal residue" evidence="19">
    <location>
        <position position="1"/>
    </location>
</feature>
<dbReference type="FunFam" id="2.60.40.10:FF:000031">
    <property type="entry name" value="Myosin-binding protein C, slow type"/>
    <property type="match status" value="2"/>
</dbReference>
<feature type="region of interest" description="Disordered" evidence="15">
    <location>
        <begin position="3927"/>
        <end position="3957"/>
    </location>
</feature>
<keyword evidence="11" id="KW-0539">Nucleus</keyword>
<keyword evidence="10" id="KW-0514">Muscle protein</keyword>
<keyword evidence="4 14" id="KW-0728">SH3 domain</keyword>
<feature type="region of interest" description="Disordered" evidence="15">
    <location>
        <begin position="6943"/>
        <end position="6972"/>
    </location>
</feature>
<feature type="compositionally biased region" description="Basic and acidic residues" evidence="15">
    <location>
        <begin position="4286"/>
        <end position="4307"/>
    </location>
</feature>
<evidence type="ECO:0000256" key="14">
    <source>
        <dbReference type="PROSITE-ProRule" id="PRU00192"/>
    </source>
</evidence>
<feature type="compositionally biased region" description="Basic and acidic residues" evidence="15">
    <location>
        <begin position="2493"/>
        <end position="2508"/>
    </location>
</feature>
<feature type="compositionally biased region" description="Basic and acidic residues" evidence="15">
    <location>
        <begin position="1990"/>
        <end position="2005"/>
    </location>
</feature>
<dbReference type="SMART" id="SM00326">
    <property type="entry name" value="SH3"/>
    <property type="match status" value="1"/>
</dbReference>
<dbReference type="FunFam" id="2.60.40.10:FF:001222">
    <property type="entry name" value="Sallimus, isoform P"/>
    <property type="match status" value="1"/>
</dbReference>
<evidence type="ECO:0000313" key="19">
    <source>
        <dbReference type="RefSeq" id="XP_016969406.1"/>
    </source>
</evidence>
<dbReference type="InterPro" id="IPR036179">
    <property type="entry name" value="Ig-like_dom_sf"/>
</dbReference>
<dbReference type="GO" id="GO:0009888">
    <property type="term" value="P:tissue development"/>
    <property type="evidence" value="ECO:0007669"/>
    <property type="project" value="UniProtKB-ARBA"/>
</dbReference>
<feature type="compositionally biased region" description="Basic and acidic residues" evidence="15">
    <location>
        <begin position="1225"/>
        <end position="1254"/>
    </location>
</feature>
<dbReference type="SUPFAM" id="SSF49265">
    <property type="entry name" value="Fibronectin type III"/>
    <property type="match status" value="3"/>
</dbReference>
<feature type="compositionally biased region" description="Polar residues" evidence="15">
    <location>
        <begin position="3836"/>
        <end position="3852"/>
    </location>
</feature>
<keyword evidence="7" id="KW-0547">Nucleotide-binding</keyword>
<feature type="region of interest" description="Disordered" evidence="15">
    <location>
        <begin position="723"/>
        <end position="751"/>
    </location>
</feature>
<feature type="region of interest" description="Disordered" evidence="15">
    <location>
        <begin position="3236"/>
        <end position="3261"/>
    </location>
</feature>
<feature type="compositionally biased region" description="Acidic residues" evidence="15">
    <location>
        <begin position="1186"/>
        <end position="1196"/>
    </location>
</feature>
<evidence type="ECO:0000256" key="3">
    <source>
        <dbReference type="ARBA" id="ARBA00006692"/>
    </source>
</evidence>
<evidence type="ECO:0000259" key="16">
    <source>
        <dbReference type="PROSITE" id="PS50002"/>
    </source>
</evidence>
<feature type="compositionally biased region" description="Basic and acidic residues" evidence="15">
    <location>
        <begin position="3853"/>
        <end position="3866"/>
    </location>
</feature>
<feature type="compositionally biased region" description="Basic and acidic residues" evidence="15">
    <location>
        <begin position="4256"/>
        <end position="4265"/>
    </location>
</feature>
<feature type="compositionally biased region" description="Basic and acidic residues" evidence="15">
    <location>
        <begin position="735"/>
        <end position="750"/>
    </location>
</feature>
<feature type="compositionally biased region" description="Basic and acidic residues" evidence="15">
    <location>
        <begin position="3755"/>
        <end position="3786"/>
    </location>
</feature>
<feature type="domain" description="Fibronectin type-III" evidence="18">
    <location>
        <begin position="6962"/>
        <end position="7058"/>
    </location>
</feature>
<dbReference type="InterPro" id="IPR036116">
    <property type="entry name" value="FN3_sf"/>
</dbReference>
<dbReference type="Gene3D" id="2.60.40.10">
    <property type="entry name" value="Immunoglobulins"/>
    <property type="match status" value="16"/>
</dbReference>
<keyword evidence="6" id="KW-0677">Repeat</keyword>
<organism evidence="19">
    <name type="scientific">Drosophila rhopaloa</name>
    <name type="common">Fruit fly</name>
    <dbReference type="NCBI Taxonomy" id="1041015"/>
    <lineage>
        <taxon>Eukaryota</taxon>
        <taxon>Metazoa</taxon>
        <taxon>Ecdysozoa</taxon>
        <taxon>Arthropoda</taxon>
        <taxon>Hexapoda</taxon>
        <taxon>Insecta</taxon>
        <taxon>Pterygota</taxon>
        <taxon>Neoptera</taxon>
        <taxon>Endopterygota</taxon>
        <taxon>Diptera</taxon>
        <taxon>Brachycera</taxon>
        <taxon>Muscomorpha</taxon>
        <taxon>Ephydroidea</taxon>
        <taxon>Drosophilidae</taxon>
        <taxon>Drosophila</taxon>
        <taxon>Sophophora</taxon>
    </lineage>
</organism>
<dbReference type="InterPro" id="IPR001452">
    <property type="entry name" value="SH3_domain"/>
</dbReference>
<feature type="compositionally biased region" description="Low complexity" evidence="15">
    <location>
        <begin position="3237"/>
        <end position="3246"/>
    </location>
</feature>
<feature type="compositionally biased region" description="Basic residues" evidence="15">
    <location>
        <begin position="2942"/>
        <end position="2952"/>
    </location>
</feature>
<dbReference type="SMART" id="SM00409">
    <property type="entry name" value="IG"/>
    <property type="match status" value="11"/>
</dbReference>
<dbReference type="GO" id="GO:0009653">
    <property type="term" value="P:anatomical structure morphogenesis"/>
    <property type="evidence" value="ECO:0007669"/>
    <property type="project" value="UniProtKB-ARBA"/>
</dbReference>
<evidence type="ECO:0000256" key="9">
    <source>
        <dbReference type="ARBA" id="ARBA00023157"/>
    </source>
</evidence>
<feature type="compositionally biased region" description="Low complexity" evidence="15">
    <location>
        <begin position="3819"/>
        <end position="3835"/>
    </location>
</feature>
<evidence type="ECO:0000256" key="1">
    <source>
        <dbReference type="ARBA" id="ARBA00004123"/>
    </source>
</evidence>
<feature type="compositionally biased region" description="Polar residues" evidence="15">
    <location>
        <begin position="796"/>
        <end position="818"/>
    </location>
</feature>
<keyword evidence="12" id="KW-0393">Immunoglobulin domain</keyword>
<feature type="region of interest" description="Disordered" evidence="15">
    <location>
        <begin position="2935"/>
        <end position="3021"/>
    </location>
</feature>
<dbReference type="GO" id="GO:0007517">
    <property type="term" value="P:muscle organ development"/>
    <property type="evidence" value="ECO:0007669"/>
    <property type="project" value="UniProtKB-ARBA"/>
</dbReference>
<keyword evidence="5" id="KW-0963">Cytoplasm</keyword>
<dbReference type="PANTHER" id="PTHR13817">
    <property type="entry name" value="TITIN"/>
    <property type="match status" value="1"/>
</dbReference>
<feature type="region of interest" description="Disordered" evidence="15">
    <location>
        <begin position="3590"/>
        <end position="3616"/>
    </location>
</feature>
<dbReference type="Pfam" id="PF07653">
    <property type="entry name" value="SH3_2"/>
    <property type="match status" value="1"/>
</dbReference>
<feature type="region of interest" description="Disordered" evidence="15">
    <location>
        <begin position="3278"/>
        <end position="3500"/>
    </location>
</feature>
<feature type="compositionally biased region" description="Acidic residues" evidence="15">
    <location>
        <begin position="1068"/>
        <end position="1085"/>
    </location>
</feature>
<dbReference type="GO" id="GO:0005524">
    <property type="term" value="F:ATP binding"/>
    <property type="evidence" value="ECO:0007669"/>
    <property type="project" value="UniProtKB-KW"/>
</dbReference>
<dbReference type="GO" id="GO:0005198">
    <property type="term" value="F:structural molecule activity"/>
    <property type="evidence" value="ECO:0007669"/>
    <property type="project" value="UniProtKB-ARBA"/>
</dbReference>
<feature type="compositionally biased region" description="Basic and acidic residues" evidence="15">
    <location>
        <begin position="3528"/>
        <end position="3537"/>
    </location>
</feature>
<evidence type="ECO:0000256" key="5">
    <source>
        <dbReference type="ARBA" id="ARBA00022490"/>
    </source>
</evidence>
<protein>
    <recommendedName>
        <fullName evidence="13">Titin</fullName>
    </recommendedName>
</protein>
<feature type="region of interest" description="Disordered" evidence="15">
    <location>
        <begin position="651"/>
        <end position="685"/>
    </location>
</feature>
<feature type="compositionally biased region" description="Basic and acidic residues" evidence="15">
    <location>
        <begin position="3357"/>
        <end position="3369"/>
    </location>
</feature>
<feature type="domain" description="Ig-like" evidence="17">
    <location>
        <begin position="6118"/>
        <end position="6203"/>
    </location>
</feature>
<feature type="domain" description="Fibronectin type-III" evidence="18">
    <location>
        <begin position="7071"/>
        <end position="7167"/>
    </location>
</feature>
<accession>A0A6P4E7I7</accession>
<keyword evidence="8" id="KW-0067">ATP-binding</keyword>
<evidence type="ECO:0000256" key="7">
    <source>
        <dbReference type="ARBA" id="ARBA00022741"/>
    </source>
</evidence>
<dbReference type="FunFam" id="2.60.40.10:FF:000050">
    <property type="entry name" value="Titin isoform B"/>
    <property type="match status" value="2"/>
</dbReference>
<feature type="domain" description="Ig-like" evidence="17">
    <location>
        <begin position="6765"/>
        <end position="6855"/>
    </location>
</feature>
<comment type="similarity">
    <text evidence="3">Belongs to the protein kinase superfamily. CAMK Ser/Thr protein kinase family.</text>
</comment>
<feature type="region of interest" description="Disordered" evidence="15">
    <location>
        <begin position="2492"/>
        <end position="2523"/>
    </location>
</feature>
<dbReference type="Pfam" id="PF00041">
    <property type="entry name" value="fn3"/>
    <property type="match status" value="5"/>
</dbReference>
<evidence type="ECO:0000259" key="17">
    <source>
        <dbReference type="PROSITE" id="PS50835"/>
    </source>
</evidence>
<feature type="region of interest" description="Disordered" evidence="15">
    <location>
        <begin position="1719"/>
        <end position="1824"/>
    </location>
</feature>
<feature type="region of interest" description="Disordered" evidence="15">
    <location>
        <begin position="1507"/>
        <end position="1534"/>
    </location>
</feature>
<feature type="compositionally biased region" description="Basic and acidic residues" evidence="15">
    <location>
        <begin position="4135"/>
        <end position="4157"/>
    </location>
</feature>
<feature type="compositionally biased region" description="Basic residues" evidence="15">
    <location>
        <begin position="1746"/>
        <end position="1756"/>
    </location>
</feature>
<dbReference type="CDD" id="cd00063">
    <property type="entry name" value="FN3"/>
    <property type="match status" value="5"/>
</dbReference>
<dbReference type="InterPro" id="IPR013783">
    <property type="entry name" value="Ig-like_fold"/>
</dbReference>
<dbReference type="SUPFAM" id="SSF48726">
    <property type="entry name" value="Immunoglobulin"/>
    <property type="match status" value="11"/>
</dbReference>
<feature type="region of interest" description="Disordered" evidence="15">
    <location>
        <begin position="1060"/>
        <end position="1110"/>
    </location>
</feature>
<dbReference type="FunFam" id="2.60.40.10:FF:000147">
    <property type="entry name" value="Myosin light chain kinase"/>
    <property type="match status" value="1"/>
</dbReference>
<evidence type="ECO:0000256" key="13">
    <source>
        <dbReference type="ARBA" id="ARBA00073138"/>
    </source>
</evidence>
<feature type="compositionally biased region" description="Basic and acidic residues" evidence="15">
    <location>
        <begin position="1784"/>
        <end position="1800"/>
    </location>
</feature>
<feature type="compositionally biased region" description="Basic and acidic residues" evidence="15">
    <location>
        <begin position="2891"/>
        <end position="2901"/>
    </location>
</feature>
<feature type="domain" description="Ig-like" evidence="17">
    <location>
        <begin position="5827"/>
        <end position="5921"/>
    </location>
</feature>
<feature type="region of interest" description="Disordered" evidence="15">
    <location>
        <begin position="5044"/>
        <end position="5072"/>
    </location>
</feature>
<evidence type="ECO:0000256" key="4">
    <source>
        <dbReference type="ARBA" id="ARBA00022443"/>
    </source>
</evidence>
<feature type="domain" description="Fibronectin type-III" evidence="18">
    <location>
        <begin position="7171"/>
        <end position="7267"/>
    </location>
</feature>
<dbReference type="GO" id="GO:0005634">
    <property type="term" value="C:nucleus"/>
    <property type="evidence" value="ECO:0007669"/>
    <property type="project" value="UniProtKB-SubCell"/>
</dbReference>
<dbReference type="InterPro" id="IPR003598">
    <property type="entry name" value="Ig_sub2"/>
</dbReference>
<feature type="compositionally biased region" description="Acidic residues" evidence="15">
    <location>
        <begin position="3932"/>
        <end position="3948"/>
    </location>
</feature>
<dbReference type="GO" id="GO:0050793">
    <property type="term" value="P:regulation of developmental process"/>
    <property type="evidence" value="ECO:0007669"/>
    <property type="project" value="UniProtKB-ARBA"/>
</dbReference>
<dbReference type="FunFam" id="2.60.40.10:FF:000056">
    <property type="entry name" value="twitchin isoform X4"/>
    <property type="match status" value="2"/>
</dbReference>
<feature type="region of interest" description="Disordered" evidence="15">
    <location>
        <begin position="5267"/>
        <end position="5291"/>
    </location>
</feature>
<feature type="compositionally biased region" description="Basic and acidic residues" evidence="15">
    <location>
        <begin position="1098"/>
        <end position="1108"/>
    </location>
</feature>
<feature type="region of interest" description="Disordered" evidence="15">
    <location>
        <begin position="3703"/>
        <end position="3733"/>
    </location>
</feature>
<dbReference type="GO" id="GO:0030018">
    <property type="term" value="C:Z disc"/>
    <property type="evidence" value="ECO:0007669"/>
    <property type="project" value="UniProtKB-ARBA"/>
</dbReference>
<dbReference type="InterPro" id="IPR036028">
    <property type="entry name" value="SH3-like_dom_sf"/>
</dbReference>
<dbReference type="InterPro" id="IPR007110">
    <property type="entry name" value="Ig-like_dom"/>
</dbReference>
<feature type="domain" description="SH3" evidence="16">
    <location>
        <begin position="5611"/>
        <end position="5672"/>
    </location>
</feature>
<evidence type="ECO:0000256" key="2">
    <source>
        <dbReference type="ARBA" id="ARBA00004496"/>
    </source>
</evidence>
<proteinExistence type="inferred from homology"/>
<dbReference type="RefSeq" id="XP_016969406.1">
    <property type="nucleotide sequence ID" value="XM_017113917.1"/>
</dbReference>
<feature type="compositionally biased region" description="Basic and acidic residues" evidence="15">
    <location>
        <begin position="2451"/>
        <end position="2462"/>
    </location>
</feature>
<feature type="compositionally biased region" description="Acidic residues" evidence="15">
    <location>
        <begin position="3061"/>
        <end position="3071"/>
    </location>
</feature>
<feature type="domain" description="Ig-like" evidence="17">
    <location>
        <begin position="6299"/>
        <end position="6382"/>
    </location>
</feature>
<feature type="domain" description="Ig-like" evidence="17">
    <location>
        <begin position="5703"/>
        <end position="5792"/>
    </location>
</feature>
<feature type="compositionally biased region" description="Basic and acidic residues" evidence="15">
    <location>
        <begin position="3313"/>
        <end position="3334"/>
    </location>
</feature>
<feature type="region of interest" description="Disordered" evidence="15">
    <location>
        <begin position="4922"/>
        <end position="4942"/>
    </location>
</feature>
<dbReference type="PROSITE" id="PS50002">
    <property type="entry name" value="SH3"/>
    <property type="match status" value="1"/>
</dbReference>
<dbReference type="SMART" id="SM00408">
    <property type="entry name" value="IGc2"/>
    <property type="match status" value="10"/>
</dbReference>
<dbReference type="CDD" id="cd11856">
    <property type="entry name" value="SH3_p47phox_like"/>
    <property type="match status" value="1"/>
</dbReference>
<feature type="compositionally biased region" description="Basic residues" evidence="15">
    <location>
        <begin position="4347"/>
        <end position="4356"/>
    </location>
</feature>
<evidence type="ECO:0000256" key="15">
    <source>
        <dbReference type="SAM" id="MobiDB-lite"/>
    </source>
</evidence>
<feature type="domain" description="Ig-like" evidence="17">
    <location>
        <begin position="6024"/>
        <end position="6116"/>
    </location>
</feature>
<feature type="compositionally biased region" description="Polar residues" evidence="15">
    <location>
        <begin position="1761"/>
        <end position="1774"/>
    </location>
</feature>
<name>A0A6P4E7I7_DRORH</name>
<feature type="compositionally biased region" description="Basic and acidic residues" evidence="15">
    <location>
        <begin position="4357"/>
        <end position="4378"/>
    </location>
</feature>
<feature type="region of interest" description="Disordered" evidence="15">
    <location>
        <begin position="4122"/>
        <end position="4403"/>
    </location>
</feature>
<dbReference type="SMART" id="SM00060">
    <property type="entry name" value="FN3"/>
    <property type="match status" value="5"/>
</dbReference>
<evidence type="ECO:0000256" key="8">
    <source>
        <dbReference type="ARBA" id="ARBA00022840"/>
    </source>
</evidence>
<dbReference type="FunFam" id="2.60.40.10:FF:000107">
    <property type="entry name" value="Myosin, light chain kinase a"/>
    <property type="match status" value="1"/>
</dbReference>
<dbReference type="InterPro" id="IPR003961">
    <property type="entry name" value="FN3_dom"/>
</dbReference>
<evidence type="ECO:0000256" key="12">
    <source>
        <dbReference type="ARBA" id="ARBA00023319"/>
    </source>
</evidence>
<dbReference type="FunFam" id="2.60.40.10:FF:000080">
    <property type="entry name" value="Myosin light chain kinase, smooth muscle"/>
    <property type="match status" value="1"/>
</dbReference>
<feature type="domain" description="Fibronectin type-III" evidence="18">
    <location>
        <begin position="6576"/>
        <end position="6669"/>
    </location>
</feature>
<feature type="compositionally biased region" description="Basic and acidic residues" evidence="15">
    <location>
        <begin position="3381"/>
        <end position="3404"/>
    </location>
</feature>